<reference evidence="8" key="2">
    <citation type="submission" date="2021-08" db="EMBL/GenBank/DDBJ databases">
        <authorList>
            <person name="Tani A."/>
            <person name="Ola A."/>
            <person name="Ogura Y."/>
            <person name="Katsura K."/>
            <person name="Hayashi T."/>
        </authorList>
    </citation>
    <scope>NUCLEOTIDE SEQUENCE</scope>
    <source>
        <strain evidence="8">NBRC 15689</strain>
    </source>
</reference>
<dbReference type="InterPro" id="IPR004373">
    <property type="entry name" value="RF-1"/>
</dbReference>
<proteinExistence type="inferred from homology"/>
<dbReference type="NCBIfam" id="TIGR00019">
    <property type="entry name" value="prfA"/>
    <property type="match status" value="1"/>
</dbReference>
<keyword evidence="9" id="KW-1185">Reference proteome</keyword>
<dbReference type="PANTHER" id="PTHR43804">
    <property type="entry name" value="LD18447P"/>
    <property type="match status" value="1"/>
</dbReference>
<comment type="function">
    <text evidence="1 5">Peptide chain release factor 1 directs the termination of translation in response to the peptide chain termination codons UAG and UAA.</text>
</comment>
<dbReference type="Proteomes" id="UP001055156">
    <property type="component" value="Unassembled WGS sequence"/>
</dbReference>
<accession>A0ABQ4T8B0</accession>
<keyword evidence="5" id="KW-0963">Cytoplasm</keyword>
<evidence type="ECO:0000256" key="6">
    <source>
        <dbReference type="NCBIfam" id="TIGR00019"/>
    </source>
</evidence>
<comment type="subcellular location">
    <subcellularLocation>
        <location evidence="5">Cytoplasm</location>
    </subcellularLocation>
</comment>
<dbReference type="InterPro" id="IPR050057">
    <property type="entry name" value="Prokaryotic/Mito_RF"/>
</dbReference>
<keyword evidence="4 5" id="KW-0648">Protein biosynthesis</keyword>
<evidence type="ECO:0000256" key="1">
    <source>
        <dbReference type="ARBA" id="ARBA00002986"/>
    </source>
</evidence>
<dbReference type="InterPro" id="IPR000352">
    <property type="entry name" value="Pep_chain_release_fac_I"/>
</dbReference>
<feature type="modified residue" description="N5-methylglutamine" evidence="5">
    <location>
        <position position="236"/>
    </location>
</feature>
<sequence length="361" mass="38982">MTPLPPERLDAILARHDIATATLASGATDSESVVALSRELAELDGVVAAIRAYRAAAENLAGIEALIDEAGGDPEMRALAADEKPEAEAALEQAHRALQLMLLPKDAADEKSAILEIRAGTGGDEAALFAGDLFRMYAKYAESKGWKVEVMSESEGTVGGFREVVAEVKGRGVFSRLKFESGAHRVQRVPETETQGRIHTSAATVAVLPEAEEVDIVINEADLKIDTMRAQGAGGQHVNKTESAIRITHVPSGVVVFVQEERSQHKNRARAMSLLRAKLFDAERNAKDSVRAADRRAQVGSGDRSERIRTYNFPQGRVTDHRINLTLYKLEEVMAGTALDEVIDALVTEHQAELLAAEGMA</sequence>
<name>A0ABQ4T8B0_METOR</name>
<dbReference type="SMART" id="SM00937">
    <property type="entry name" value="PCRF"/>
    <property type="match status" value="1"/>
</dbReference>
<evidence type="ECO:0000313" key="8">
    <source>
        <dbReference type="EMBL" id="GJE26694.1"/>
    </source>
</evidence>
<dbReference type="SUPFAM" id="SSF75620">
    <property type="entry name" value="Release factor"/>
    <property type="match status" value="1"/>
</dbReference>
<evidence type="ECO:0000256" key="3">
    <source>
        <dbReference type="ARBA" id="ARBA00022481"/>
    </source>
</evidence>
<dbReference type="EMBL" id="BPQV01000004">
    <property type="protein sequence ID" value="GJE26694.1"/>
    <property type="molecule type" value="Genomic_DNA"/>
</dbReference>
<protein>
    <recommendedName>
        <fullName evidence="5 6">Peptide chain release factor 1</fullName>
        <shortName evidence="5">RF-1</shortName>
    </recommendedName>
</protein>
<evidence type="ECO:0000313" key="9">
    <source>
        <dbReference type="Proteomes" id="UP001055156"/>
    </source>
</evidence>
<evidence type="ECO:0000259" key="7">
    <source>
        <dbReference type="PROSITE" id="PS00745"/>
    </source>
</evidence>
<keyword evidence="3 5" id="KW-0488">Methylation</keyword>
<dbReference type="HAMAP" id="MF_00093">
    <property type="entry name" value="Rel_fac_1"/>
    <property type="match status" value="1"/>
</dbReference>
<reference evidence="8" key="1">
    <citation type="journal article" date="2021" name="Front. Microbiol.">
        <title>Comprehensive Comparative Genomics and Phenotyping of Methylobacterium Species.</title>
        <authorList>
            <person name="Alessa O."/>
            <person name="Ogura Y."/>
            <person name="Fujitani Y."/>
            <person name="Takami H."/>
            <person name="Hayashi T."/>
            <person name="Sahin N."/>
            <person name="Tani A."/>
        </authorList>
    </citation>
    <scope>NUCLEOTIDE SEQUENCE</scope>
    <source>
        <strain evidence="8">NBRC 15689</strain>
    </source>
</reference>
<dbReference type="InterPro" id="IPR045853">
    <property type="entry name" value="Pep_chain_release_fac_I_sf"/>
</dbReference>
<dbReference type="RefSeq" id="WP_238310574.1">
    <property type="nucleotide sequence ID" value="NZ_BPQV01000004.1"/>
</dbReference>
<dbReference type="Gene3D" id="3.30.70.1660">
    <property type="match status" value="1"/>
</dbReference>
<evidence type="ECO:0000256" key="2">
    <source>
        <dbReference type="ARBA" id="ARBA00010835"/>
    </source>
</evidence>
<dbReference type="Gene3D" id="3.30.160.20">
    <property type="match status" value="1"/>
</dbReference>
<evidence type="ECO:0000256" key="5">
    <source>
        <dbReference type="HAMAP-Rule" id="MF_00093"/>
    </source>
</evidence>
<dbReference type="Pfam" id="PF03462">
    <property type="entry name" value="PCRF"/>
    <property type="match status" value="1"/>
</dbReference>
<dbReference type="PROSITE" id="PS00745">
    <property type="entry name" value="RF_PROK_I"/>
    <property type="match status" value="1"/>
</dbReference>
<comment type="PTM">
    <text evidence="5">Methylated by PrmC. Methylation increases the termination efficiency of RF1.</text>
</comment>
<dbReference type="PANTHER" id="PTHR43804:SF7">
    <property type="entry name" value="LD18447P"/>
    <property type="match status" value="1"/>
</dbReference>
<dbReference type="InterPro" id="IPR005139">
    <property type="entry name" value="PCRF"/>
</dbReference>
<organism evidence="8 9">
    <name type="scientific">Methylobacterium organophilum</name>
    <dbReference type="NCBI Taxonomy" id="410"/>
    <lineage>
        <taxon>Bacteria</taxon>
        <taxon>Pseudomonadati</taxon>
        <taxon>Pseudomonadota</taxon>
        <taxon>Alphaproteobacteria</taxon>
        <taxon>Hyphomicrobiales</taxon>
        <taxon>Methylobacteriaceae</taxon>
        <taxon>Methylobacterium</taxon>
    </lineage>
</organism>
<evidence type="ECO:0000256" key="4">
    <source>
        <dbReference type="ARBA" id="ARBA00022917"/>
    </source>
</evidence>
<comment type="caution">
    <text evidence="8">The sequence shown here is derived from an EMBL/GenBank/DDBJ whole genome shotgun (WGS) entry which is preliminary data.</text>
</comment>
<dbReference type="Pfam" id="PF00472">
    <property type="entry name" value="RF-1"/>
    <property type="match status" value="1"/>
</dbReference>
<comment type="similarity">
    <text evidence="2 5">Belongs to the prokaryotic/mitochondrial release factor family.</text>
</comment>
<dbReference type="NCBIfam" id="NF001859">
    <property type="entry name" value="PRK00591.1"/>
    <property type="match status" value="1"/>
</dbReference>
<feature type="domain" description="Prokaryotic-type class I peptide chain release factors" evidence="7">
    <location>
        <begin position="229"/>
        <end position="245"/>
    </location>
</feature>
<gene>
    <name evidence="5 8" type="primary">prfA</name>
    <name evidence="8" type="ORF">LKMONMHP_1545</name>
</gene>
<dbReference type="Gene3D" id="6.10.140.1950">
    <property type="match status" value="1"/>
</dbReference>